<dbReference type="EMBL" id="MDYQ01000004">
    <property type="protein sequence ID" value="PRP89277.1"/>
    <property type="molecule type" value="Genomic_DNA"/>
</dbReference>
<feature type="compositionally biased region" description="Acidic residues" evidence="1">
    <location>
        <begin position="234"/>
        <end position="246"/>
    </location>
</feature>
<feature type="domain" description="MIT" evidence="2">
    <location>
        <begin position="6"/>
        <end position="68"/>
    </location>
</feature>
<comment type="caution">
    <text evidence="3">The sequence shown here is derived from an EMBL/GenBank/DDBJ whole genome shotgun (WGS) entry which is preliminary data.</text>
</comment>
<dbReference type="SUPFAM" id="SSF116846">
    <property type="entry name" value="MIT domain"/>
    <property type="match status" value="1"/>
</dbReference>
<name>A0A2P6NZA0_9EUKA</name>
<accession>A0A2P6NZA0</accession>
<feature type="compositionally biased region" description="Basic residues" evidence="1">
    <location>
        <begin position="186"/>
        <end position="196"/>
    </location>
</feature>
<gene>
    <name evidence="3" type="ORF">PROFUN_02151</name>
</gene>
<evidence type="ECO:0000313" key="4">
    <source>
        <dbReference type="Proteomes" id="UP000241769"/>
    </source>
</evidence>
<keyword evidence="4" id="KW-1185">Reference proteome</keyword>
<protein>
    <recommendedName>
        <fullName evidence="2">MIT domain-containing protein</fullName>
    </recommendedName>
</protein>
<feature type="region of interest" description="Disordered" evidence="1">
    <location>
        <begin position="68"/>
        <end position="94"/>
    </location>
</feature>
<dbReference type="Proteomes" id="UP000241769">
    <property type="component" value="Unassembled WGS sequence"/>
</dbReference>
<feature type="compositionally biased region" description="Basic and acidic residues" evidence="1">
    <location>
        <begin position="247"/>
        <end position="256"/>
    </location>
</feature>
<reference evidence="3 4" key="1">
    <citation type="journal article" date="2018" name="Genome Biol. Evol.">
        <title>Multiple Roots of Fruiting Body Formation in Amoebozoa.</title>
        <authorList>
            <person name="Hillmann F."/>
            <person name="Forbes G."/>
            <person name="Novohradska S."/>
            <person name="Ferling I."/>
            <person name="Riege K."/>
            <person name="Groth M."/>
            <person name="Westermann M."/>
            <person name="Marz M."/>
            <person name="Spaller T."/>
            <person name="Winckler T."/>
            <person name="Schaap P."/>
            <person name="Glockner G."/>
        </authorList>
    </citation>
    <scope>NUCLEOTIDE SEQUENCE [LARGE SCALE GENOMIC DNA]</scope>
    <source>
        <strain evidence="3 4">Jena</strain>
    </source>
</reference>
<dbReference type="InterPro" id="IPR036181">
    <property type="entry name" value="MIT_dom_sf"/>
</dbReference>
<sequence>MDKVNEGLKYVNQACQLDALGMSDDALPLYKQSIDLFRHALDDDLDANLRTIMKLKISEYESRVDQIERQTKTSQKHSEQSLLDEVEGVEHDPSFADLENRLRKLKENDPPAAQSTSKKVTEDELHDRLEKLMGRPTMSRKKQDLTQIIGVDEMSEEDQIQRILQQTADDVHLDALDETPFSAPPRKSRHSRKKRTSSSEDDSDSCSSEEERRQGRKKGSQKKNERRRGHDDDYNSDEGIDKDEDFQDRPGDDAFTKRQKAAMRQMYAREAEMKRKAYEKWTKGQF</sequence>
<organism evidence="3 4">
    <name type="scientific">Planoprotostelium fungivorum</name>
    <dbReference type="NCBI Taxonomy" id="1890364"/>
    <lineage>
        <taxon>Eukaryota</taxon>
        <taxon>Amoebozoa</taxon>
        <taxon>Evosea</taxon>
        <taxon>Variosea</taxon>
        <taxon>Cavosteliida</taxon>
        <taxon>Cavosteliaceae</taxon>
        <taxon>Planoprotostelium</taxon>
    </lineage>
</organism>
<dbReference type="AlphaFoldDB" id="A0A2P6NZA0"/>
<dbReference type="InterPro" id="IPR007330">
    <property type="entry name" value="MIT_dom"/>
</dbReference>
<dbReference type="InParanoid" id="A0A2P6NZA0"/>
<evidence type="ECO:0000259" key="2">
    <source>
        <dbReference type="Pfam" id="PF04212"/>
    </source>
</evidence>
<feature type="region of interest" description="Disordered" evidence="1">
    <location>
        <begin position="174"/>
        <end position="261"/>
    </location>
</feature>
<feature type="compositionally biased region" description="Basic residues" evidence="1">
    <location>
        <begin position="214"/>
        <end position="227"/>
    </location>
</feature>
<feature type="region of interest" description="Disordered" evidence="1">
    <location>
        <begin position="106"/>
        <end position="125"/>
    </location>
</feature>
<dbReference type="Pfam" id="PF04212">
    <property type="entry name" value="MIT"/>
    <property type="match status" value="1"/>
</dbReference>
<feature type="compositionally biased region" description="Basic and acidic residues" evidence="1">
    <location>
        <begin position="68"/>
        <end position="79"/>
    </location>
</feature>
<evidence type="ECO:0000256" key="1">
    <source>
        <dbReference type="SAM" id="MobiDB-lite"/>
    </source>
</evidence>
<proteinExistence type="predicted"/>
<feature type="compositionally biased region" description="Acidic residues" evidence="1">
    <location>
        <begin position="199"/>
        <end position="208"/>
    </location>
</feature>
<dbReference type="Gene3D" id="1.20.58.80">
    <property type="entry name" value="Phosphotransferase system, lactose/cellobiose-type IIA subunit"/>
    <property type="match status" value="1"/>
</dbReference>
<evidence type="ECO:0000313" key="3">
    <source>
        <dbReference type="EMBL" id="PRP89277.1"/>
    </source>
</evidence>